<dbReference type="EMBL" id="LDRV01000158">
    <property type="protein sequence ID" value="KTS04674.1"/>
    <property type="molecule type" value="Genomic_DNA"/>
</dbReference>
<evidence type="ECO:0000313" key="2">
    <source>
        <dbReference type="Proteomes" id="UP000072189"/>
    </source>
</evidence>
<sequence length="178" mass="19210">MSDRLDVARARTGRVIFDTFRSHYDPRLAAWLLLRSYFLPEMAAVHLEAQVATPSENIVSLGVFGVWRLLATNNRELARCAAVYTSPAAAVAAARREQSRAADLQLTAVRGPGSTKHGWILRSAGVPVVTTARWYESAGEAMAAGRTAVNVFASAQVVDGVSIGTPSGRRSRVLDRTT</sequence>
<dbReference type="Gene3D" id="2.30.29.80">
    <property type="match status" value="1"/>
</dbReference>
<name>A0A147F2M2_MICTE</name>
<accession>A0A147F2M2</accession>
<protein>
    <submittedName>
        <fullName evidence="1">Uncharacterized protein</fullName>
    </submittedName>
</protein>
<organism evidence="1 2">
    <name type="scientific">Microbacterium testaceum</name>
    <name type="common">Aureobacterium testaceum</name>
    <name type="synonym">Brevibacterium testaceum</name>
    <dbReference type="NCBI Taxonomy" id="2033"/>
    <lineage>
        <taxon>Bacteria</taxon>
        <taxon>Bacillati</taxon>
        <taxon>Actinomycetota</taxon>
        <taxon>Actinomycetes</taxon>
        <taxon>Micrococcales</taxon>
        <taxon>Microbacteriaceae</taxon>
        <taxon>Microbacterium</taxon>
    </lineage>
</organism>
<comment type="caution">
    <text evidence="1">The sequence shown here is derived from an EMBL/GenBank/DDBJ whole genome shotgun (WGS) entry which is preliminary data.</text>
</comment>
<dbReference type="Proteomes" id="UP000072189">
    <property type="component" value="Unassembled WGS sequence"/>
</dbReference>
<reference evidence="1 2" key="1">
    <citation type="journal article" date="2016" name="Front. Microbiol.">
        <title>Genomic Resource of Rice Seed Associated Bacteria.</title>
        <authorList>
            <person name="Midha S."/>
            <person name="Bansal K."/>
            <person name="Sharma S."/>
            <person name="Kumar N."/>
            <person name="Patil P.P."/>
            <person name="Chaudhry V."/>
            <person name="Patil P.B."/>
        </authorList>
    </citation>
    <scope>NUCLEOTIDE SEQUENCE [LARGE SCALE GENOMIC DNA]</scope>
    <source>
        <strain evidence="1 2">RSA3</strain>
    </source>
</reference>
<dbReference type="AlphaFoldDB" id="A0A147F2M2"/>
<dbReference type="RefSeq" id="WP_058615255.1">
    <property type="nucleotide sequence ID" value="NZ_LDRS01000128.1"/>
</dbReference>
<dbReference type="PATRIC" id="fig|2033.7.peg.894"/>
<proteinExistence type="predicted"/>
<gene>
    <name evidence="1" type="ORF">RSA3_17795</name>
</gene>
<evidence type="ECO:0000313" key="1">
    <source>
        <dbReference type="EMBL" id="KTS04674.1"/>
    </source>
</evidence>